<dbReference type="InterPro" id="IPR023772">
    <property type="entry name" value="DNA-bd_HTH_TetR-type_CS"/>
</dbReference>
<dbReference type="PANTHER" id="PTHR43479">
    <property type="entry name" value="ACREF/ENVCD OPERON REPRESSOR-RELATED"/>
    <property type="match status" value="1"/>
</dbReference>
<feature type="domain" description="HTH tetR-type" evidence="3">
    <location>
        <begin position="11"/>
        <end position="71"/>
    </location>
</feature>
<dbReference type="Pfam" id="PF00440">
    <property type="entry name" value="TetR_N"/>
    <property type="match status" value="1"/>
</dbReference>
<dbReference type="KEGG" id="ohi:H8790_08620"/>
<dbReference type="SUPFAM" id="SSF46689">
    <property type="entry name" value="Homeodomain-like"/>
    <property type="match status" value="1"/>
</dbReference>
<dbReference type="InterPro" id="IPR009057">
    <property type="entry name" value="Homeodomain-like_sf"/>
</dbReference>
<evidence type="ECO:0000313" key="4">
    <source>
        <dbReference type="EMBL" id="QNL45867.1"/>
    </source>
</evidence>
<evidence type="ECO:0000256" key="2">
    <source>
        <dbReference type="PROSITE-ProRule" id="PRU00335"/>
    </source>
</evidence>
<keyword evidence="5" id="KW-1185">Reference proteome</keyword>
<proteinExistence type="predicted"/>
<dbReference type="EMBL" id="CP060490">
    <property type="protein sequence ID" value="QNL45867.1"/>
    <property type="molecule type" value="Genomic_DNA"/>
</dbReference>
<evidence type="ECO:0000313" key="5">
    <source>
        <dbReference type="Proteomes" id="UP000515960"/>
    </source>
</evidence>
<dbReference type="AlphaFoldDB" id="A0A7G9B8I6"/>
<evidence type="ECO:0000256" key="1">
    <source>
        <dbReference type="ARBA" id="ARBA00023125"/>
    </source>
</evidence>
<accession>A0A7G9B8I6</accession>
<organism evidence="4 5">
    <name type="scientific">Oscillibacter hominis</name>
    <dbReference type="NCBI Taxonomy" id="2763056"/>
    <lineage>
        <taxon>Bacteria</taxon>
        <taxon>Bacillati</taxon>
        <taxon>Bacillota</taxon>
        <taxon>Clostridia</taxon>
        <taxon>Eubacteriales</taxon>
        <taxon>Oscillospiraceae</taxon>
        <taxon>Oscillibacter</taxon>
    </lineage>
</organism>
<dbReference type="PANTHER" id="PTHR43479:SF11">
    <property type="entry name" value="ACREF_ENVCD OPERON REPRESSOR-RELATED"/>
    <property type="match status" value="1"/>
</dbReference>
<keyword evidence="1 2" id="KW-0238">DNA-binding</keyword>
<dbReference type="InterPro" id="IPR001647">
    <property type="entry name" value="HTH_TetR"/>
</dbReference>
<name>A0A7G9B8I6_9FIRM</name>
<dbReference type="PROSITE" id="PS01081">
    <property type="entry name" value="HTH_TETR_1"/>
    <property type="match status" value="1"/>
</dbReference>
<dbReference type="Proteomes" id="UP000515960">
    <property type="component" value="Chromosome"/>
</dbReference>
<dbReference type="PROSITE" id="PS50977">
    <property type="entry name" value="HTH_TETR_2"/>
    <property type="match status" value="1"/>
</dbReference>
<reference evidence="4 5" key="1">
    <citation type="submission" date="2020-08" db="EMBL/GenBank/DDBJ databases">
        <authorList>
            <person name="Liu C."/>
            <person name="Sun Q."/>
        </authorList>
    </citation>
    <scope>NUCLEOTIDE SEQUENCE [LARGE SCALE GENOMIC DNA]</scope>
    <source>
        <strain evidence="4 5">NSJ-62</strain>
    </source>
</reference>
<sequence length="200" mass="23492">MTITRRETQALATRKRIFDVAIELINERGFYQTTIGDIAEKAEISVGCFYEYFDNKEALLAEYLSATDSHYQQYYQDVLCTSPFPDSMEKVRQYMHFSLQLLTNHSRYKDLLRVYYAYLSCNSNQLADRSRHFFIVLSELIDQAVSDGSIRKDLSKEFVIDLIVYLFRSVTIEWCSSSGHVCVEEYIPSIDEMIRFLRSR</sequence>
<gene>
    <name evidence="4" type="ORF">H8790_08620</name>
</gene>
<dbReference type="PRINTS" id="PR00455">
    <property type="entry name" value="HTHTETR"/>
</dbReference>
<dbReference type="InterPro" id="IPR050624">
    <property type="entry name" value="HTH-type_Tx_Regulator"/>
</dbReference>
<dbReference type="SUPFAM" id="SSF48498">
    <property type="entry name" value="Tetracyclin repressor-like, C-terminal domain"/>
    <property type="match status" value="1"/>
</dbReference>
<dbReference type="InterPro" id="IPR036271">
    <property type="entry name" value="Tet_transcr_reg_TetR-rel_C_sf"/>
</dbReference>
<feature type="DNA-binding region" description="H-T-H motif" evidence="2">
    <location>
        <begin position="34"/>
        <end position="53"/>
    </location>
</feature>
<protein>
    <submittedName>
        <fullName evidence="4">TetR/AcrR family transcriptional regulator</fullName>
    </submittedName>
</protein>
<dbReference type="Gene3D" id="1.10.357.10">
    <property type="entry name" value="Tetracycline Repressor, domain 2"/>
    <property type="match status" value="1"/>
</dbReference>
<evidence type="ECO:0000259" key="3">
    <source>
        <dbReference type="PROSITE" id="PS50977"/>
    </source>
</evidence>
<dbReference type="GO" id="GO:0003677">
    <property type="term" value="F:DNA binding"/>
    <property type="evidence" value="ECO:0007669"/>
    <property type="project" value="UniProtKB-UniRule"/>
</dbReference>